<feature type="region of interest" description="Disordered" evidence="1">
    <location>
        <begin position="49"/>
        <end position="102"/>
    </location>
</feature>
<organism evidence="2 3">
    <name type="scientific">Kingdonia uniflora</name>
    <dbReference type="NCBI Taxonomy" id="39325"/>
    <lineage>
        <taxon>Eukaryota</taxon>
        <taxon>Viridiplantae</taxon>
        <taxon>Streptophyta</taxon>
        <taxon>Embryophyta</taxon>
        <taxon>Tracheophyta</taxon>
        <taxon>Spermatophyta</taxon>
        <taxon>Magnoliopsida</taxon>
        <taxon>Ranunculales</taxon>
        <taxon>Circaeasteraceae</taxon>
        <taxon>Kingdonia</taxon>
    </lineage>
</organism>
<keyword evidence="3" id="KW-1185">Reference proteome</keyword>
<dbReference type="Proteomes" id="UP000541444">
    <property type="component" value="Unassembled WGS sequence"/>
</dbReference>
<evidence type="ECO:0000313" key="3">
    <source>
        <dbReference type="Proteomes" id="UP000541444"/>
    </source>
</evidence>
<name>A0A7J7MSB5_9MAGN</name>
<protein>
    <submittedName>
        <fullName evidence="2">Uncharacterized protein</fullName>
    </submittedName>
</protein>
<feature type="compositionally biased region" description="Basic and acidic residues" evidence="1">
    <location>
        <begin position="54"/>
        <end position="102"/>
    </location>
</feature>
<comment type="caution">
    <text evidence="2">The sequence shown here is derived from an EMBL/GenBank/DDBJ whole genome shotgun (WGS) entry which is preliminary data.</text>
</comment>
<dbReference type="EMBL" id="JACGCM010001262">
    <property type="protein sequence ID" value="KAF6157776.1"/>
    <property type="molecule type" value="Genomic_DNA"/>
</dbReference>
<proteinExistence type="predicted"/>
<feature type="non-terminal residue" evidence="2">
    <location>
        <position position="147"/>
    </location>
</feature>
<gene>
    <name evidence="2" type="ORF">GIB67_017842</name>
</gene>
<evidence type="ECO:0000313" key="2">
    <source>
        <dbReference type="EMBL" id="KAF6157776.1"/>
    </source>
</evidence>
<evidence type="ECO:0000256" key="1">
    <source>
        <dbReference type="SAM" id="MobiDB-lite"/>
    </source>
</evidence>
<dbReference type="AlphaFoldDB" id="A0A7J7MSB5"/>
<reference evidence="2 3" key="1">
    <citation type="journal article" date="2020" name="IScience">
        <title>Genome Sequencing of the Endangered Kingdonia uniflora (Circaeasteraceae, Ranunculales) Reveals Potential Mechanisms of Evolutionary Specialization.</title>
        <authorList>
            <person name="Sun Y."/>
            <person name="Deng T."/>
            <person name="Zhang A."/>
            <person name="Moore M.J."/>
            <person name="Landis J.B."/>
            <person name="Lin N."/>
            <person name="Zhang H."/>
            <person name="Zhang X."/>
            <person name="Huang J."/>
            <person name="Zhang X."/>
            <person name="Sun H."/>
            <person name="Wang H."/>
        </authorList>
    </citation>
    <scope>NUCLEOTIDE SEQUENCE [LARGE SCALE GENOMIC DNA]</scope>
    <source>
        <strain evidence="2">TB1705</strain>
        <tissue evidence="2">Leaf</tissue>
    </source>
</reference>
<sequence>MLMKLDDHGKMLHTHGKMFKRILMSTVGDNILPVGDTPLLRQYQFFTPKKTAKRKGEEGNEKEDEKMMNADPRTKEGKEEWQKKAEEADVPNKKKKVEGPKKEAFTDEQFDLVPLIQLKGLIPKIPMKGLANRVPRRRRVQFPELEN</sequence>
<accession>A0A7J7MSB5</accession>